<accession>A0A1S8DEL3</accession>
<dbReference type="Proteomes" id="UP000242847">
    <property type="component" value="Unassembled WGS sequence"/>
</dbReference>
<comment type="similarity">
    <text evidence="1">Belongs to the UPF0149 family.</text>
</comment>
<organism evidence="2 3">
    <name type="scientific">Halopseudomonas pachastrellae</name>
    <dbReference type="NCBI Taxonomy" id="254161"/>
    <lineage>
        <taxon>Bacteria</taxon>
        <taxon>Pseudomonadati</taxon>
        <taxon>Pseudomonadota</taxon>
        <taxon>Gammaproteobacteria</taxon>
        <taxon>Pseudomonadales</taxon>
        <taxon>Pseudomonadaceae</taxon>
        <taxon>Halopseudomonas</taxon>
    </lineage>
</organism>
<protein>
    <submittedName>
        <fullName evidence="2">Uncharacterized protein</fullName>
    </submittedName>
</protein>
<sequence length="190" mass="20476">MALMHAVFDYDRYAQICSDLAAVGRPPELHGHLVGRLSAGSRLDHTTWLNVAQELLDGRGSLSEAGKVALIQLYDASLAELAGSGFSLTLLLPDDDAGIDLRTAALGQWCDGFLAGFGLVERSAELSEEADGVLRDFAAIAQVQSDLDDSEGNEVDFMEVMEYVRMATLMVFSECQSNDKQQDAPPAALH</sequence>
<dbReference type="SUPFAM" id="SSF101327">
    <property type="entry name" value="YgfB-like"/>
    <property type="match status" value="1"/>
</dbReference>
<name>A0A1S8DEL3_9GAMM</name>
<proteinExistence type="inferred from homology"/>
<dbReference type="RefSeq" id="WP_235846723.1">
    <property type="nucleotide sequence ID" value="NZ_FOUD01000009.1"/>
</dbReference>
<gene>
    <name evidence="2" type="ORF">BXT89_14525</name>
</gene>
<dbReference type="EMBL" id="MUBC01000036">
    <property type="protein sequence ID" value="ONM43072.1"/>
    <property type="molecule type" value="Genomic_DNA"/>
</dbReference>
<dbReference type="Pfam" id="PF03695">
    <property type="entry name" value="UPF0149"/>
    <property type="match status" value="1"/>
</dbReference>
<evidence type="ECO:0000313" key="2">
    <source>
        <dbReference type="EMBL" id="ONM43072.1"/>
    </source>
</evidence>
<dbReference type="AlphaFoldDB" id="A0A1S8DEL3"/>
<dbReference type="STRING" id="254161.SAMN05216256_109141"/>
<dbReference type="InterPro" id="IPR011978">
    <property type="entry name" value="YgfB-like"/>
</dbReference>
<dbReference type="PANTHER" id="PTHR37528:SF1">
    <property type="entry name" value="UPF0149 PROTEIN YGFB"/>
    <property type="match status" value="1"/>
</dbReference>
<dbReference type="InterPro" id="IPR036255">
    <property type="entry name" value="YgfB-like_sf"/>
</dbReference>
<evidence type="ECO:0000313" key="3">
    <source>
        <dbReference type="Proteomes" id="UP000242847"/>
    </source>
</evidence>
<comment type="caution">
    <text evidence="2">The sequence shown here is derived from an EMBL/GenBank/DDBJ whole genome shotgun (WGS) entry which is preliminary data.</text>
</comment>
<reference evidence="2 3" key="1">
    <citation type="submission" date="2017-01" db="EMBL/GenBank/DDBJ databases">
        <title>Draft genome sequence of Pseudomonas pachastrellae type strain CCUG 46540T from a deep sea.</title>
        <authorList>
            <person name="Gomila M."/>
            <person name="Mulet M."/>
            <person name="Lalucat J."/>
            <person name="Garcia-Valdes E."/>
        </authorList>
    </citation>
    <scope>NUCLEOTIDE SEQUENCE [LARGE SCALE GENOMIC DNA]</scope>
    <source>
        <strain evidence="2 3">CCUG 46540</strain>
    </source>
</reference>
<dbReference type="Gene3D" id="1.20.120.740">
    <property type="entry name" value="YgfB uncharacterised protein family UPF0149, PF03695"/>
    <property type="match status" value="1"/>
</dbReference>
<evidence type="ECO:0000256" key="1">
    <source>
        <dbReference type="ARBA" id="ARBA00038308"/>
    </source>
</evidence>
<dbReference type="GO" id="GO:0005829">
    <property type="term" value="C:cytosol"/>
    <property type="evidence" value="ECO:0007669"/>
    <property type="project" value="TreeGrafter"/>
</dbReference>
<keyword evidence="3" id="KW-1185">Reference proteome</keyword>
<dbReference type="PANTHER" id="PTHR37528">
    <property type="entry name" value="UPF0149 PROTEIN YGFB"/>
    <property type="match status" value="1"/>
</dbReference>